<reference evidence="5 6" key="1">
    <citation type="submission" date="2020-12" db="EMBL/GenBank/DDBJ databases">
        <title>Concerted genomic and epigenomic changes stabilize Arabidopsis allopolyploids.</title>
        <authorList>
            <person name="Chen Z."/>
        </authorList>
    </citation>
    <scope>NUCLEOTIDE SEQUENCE [LARGE SCALE GENOMIC DNA]</scope>
    <source>
        <strain evidence="5">As9502</strain>
        <tissue evidence="5">Leaf</tissue>
    </source>
</reference>
<evidence type="ECO:0000256" key="3">
    <source>
        <dbReference type="ARBA" id="ARBA00022737"/>
    </source>
</evidence>
<dbReference type="PANTHER" id="PTHR10891">
    <property type="entry name" value="EF-HAND CALCIUM-BINDING DOMAIN CONTAINING PROTEIN"/>
    <property type="match status" value="1"/>
</dbReference>
<evidence type="ECO:0000256" key="2">
    <source>
        <dbReference type="ARBA" id="ARBA00022723"/>
    </source>
</evidence>
<evidence type="ECO:0000256" key="1">
    <source>
        <dbReference type="ARBA" id="ARBA00003291"/>
    </source>
</evidence>
<evidence type="ECO:0000259" key="4">
    <source>
        <dbReference type="PROSITE" id="PS50222"/>
    </source>
</evidence>
<feature type="domain" description="EF-hand" evidence="4">
    <location>
        <begin position="79"/>
        <end position="114"/>
    </location>
</feature>
<keyword evidence="6" id="KW-1185">Reference proteome</keyword>
<feature type="domain" description="EF-hand" evidence="4">
    <location>
        <begin position="6"/>
        <end position="41"/>
    </location>
</feature>
<evidence type="ECO:0000313" key="5">
    <source>
        <dbReference type="EMBL" id="KAG7597832.1"/>
    </source>
</evidence>
<feature type="domain" description="EF-hand" evidence="4">
    <location>
        <begin position="124"/>
        <end position="149"/>
    </location>
</feature>
<gene>
    <name evidence="5" type="ORF">ISN44_As06g021470</name>
</gene>
<comment type="caution">
    <text evidence="5">The sequence shown here is derived from an EMBL/GenBank/DDBJ whole genome shotgun (WGS) entry which is preliminary data.</text>
</comment>
<keyword evidence="3" id="KW-0677">Repeat</keyword>
<dbReference type="InterPro" id="IPR018247">
    <property type="entry name" value="EF_Hand_1_Ca_BS"/>
</dbReference>
<dbReference type="AlphaFoldDB" id="A0A8T2CHY9"/>
<name>A0A8T2CHY9_ARASU</name>
<dbReference type="Pfam" id="PF00036">
    <property type="entry name" value="EF-hand_1"/>
    <property type="match status" value="1"/>
</dbReference>
<dbReference type="InterPro" id="IPR002048">
    <property type="entry name" value="EF_hand_dom"/>
</dbReference>
<dbReference type="PROSITE" id="PS50222">
    <property type="entry name" value="EF_HAND_2"/>
    <property type="match status" value="3"/>
</dbReference>
<comment type="function">
    <text evidence="1">Potential calcium sensor.</text>
</comment>
<dbReference type="Pfam" id="PF13499">
    <property type="entry name" value="EF-hand_7"/>
    <property type="match status" value="1"/>
</dbReference>
<evidence type="ECO:0000313" key="6">
    <source>
        <dbReference type="Proteomes" id="UP000694251"/>
    </source>
</evidence>
<proteinExistence type="predicted"/>
<keyword evidence="2" id="KW-0479">Metal-binding</keyword>
<dbReference type="FunFam" id="1.10.238.10:FF:000003">
    <property type="entry name" value="Calmodulin A"/>
    <property type="match status" value="1"/>
</dbReference>
<dbReference type="PROSITE" id="PS00018">
    <property type="entry name" value="EF_HAND_1"/>
    <property type="match status" value="2"/>
</dbReference>
<dbReference type="OrthoDB" id="26525at2759"/>
<dbReference type="InterPro" id="IPR039647">
    <property type="entry name" value="EF_hand_pair_protein_CML-like"/>
</dbReference>
<dbReference type="EMBL" id="JAEFBJ010000006">
    <property type="protein sequence ID" value="KAG7597832.1"/>
    <property type="molecule type" value="Genomic_DNA"/>
</dbReference>
<sequence>MDCSFISRDDLQRMFEKLDKNQDGLVTLDELHWILEKLGWPEHTPDELELIVGKQSLDIDDFLRFYNDAVLDSKGTKKNTDEAIARAFSVFDVNGDGYISAEELRDVLGRLGFEEEARAWDCGRMIRVHDKNLDGFVDFEEFKNMILHV</sequence>
<accession>A0A8T2CHY9</accession>
<dbReference type="GO" id="GO:0005509">
    <property type="term" value="F:calcium ion binding"/>
    <property type="evidence" value="ECO:0007669"/>
    <property type="project" value="InterPro"/>
</dbReference>
<dbReference type="CDD" id="cd00051">
    <property type="entry name" value="EFh"/>
    <property type="match status" value="2"/>
</dbReference>
<dbReference type="SMART" id="SM00054">
    <property type="entry name" value="EFh"/>
    <property type="match status" value="3"/>
</dbReference>
<dbReference type="Proteomes" id="UP000694251">
    <property type="component" value="Chromosome 6"/>
</dbReference>
<protein>
    <submittedName>
        <fullName evidence="5">EF-hand domain</fullName>
    </submittedName>
</protein>
<organism evidence="5 6">
    <name type="scientific">Arabidopsis suecica</name>
    <name type="common">Swedish thale-cress</name>
    <name type="synonym">Cardaminopsis suecica</name>
    <dbReference type="NCBI Taxonomy" id="45249"/>
    <lineage>
        <taxon>Eukaryota</taxon>
        <taxon>Viridiplantae</taxon>
        <taxon>Streptophyta</taxon>
        <taxon>Embryophyta</taxon>
        <taxon>Tracheophyta</taxon>
        <taxon>Spermatophyta</taxon>
        <taxon>Magnoliopsida</taxon>
        <taxon>eudicotyledons</taxon>
        <taxon>Gunneridae</taxon>
        <taxon>Pentapetalae</taxon>
        <taxon>rosids</taxon>
        <taxon>malvids</taxon>
        <taxon>Brassicales</taxon>
        <taxon>Brassicaceae</taxon>
        <taxon>Camelineae</taxon>
        <taxon>Arabidopsis</taxon>
    </lineage>
</organism>